<organism evidence="9 10">
    <name type="scientific">SAR92 clade bacterium</name>
    <dbReference type="NCBI Taxonomy" id="2315479"/>
    <lineage>
        <taxon>Bacteria</taxon>
        <taxon>Pseudomonadati</taxon>
        <taxon>Pseudomonadota</taxon>
        <taxon>Gammaproteobacteria</taxon>
        <taxon>Cellvibrionales</taxon>
        <taxon>Porticoccaceae</taxon>
        <taxon>SAR92 clade</taxon>
    </lineage>
</organism>
<evidence type="ECO:0000256" key="3">
    <source>
        <dbReference type="ARBA" id="ARBA00014028"/>
    </source>
</evidence>
<keyword evidence="4" id="KW-1003">Cell membrane</keyword>
<dbReference type="EMBL" id="SHBP01000005">
    <property type="protein sequence ID" value="RZO20335.1"/>
    <property type="molecule type" value="Genomic_DNA"/>
</dbReference>
<dbReference type="PANTHER" id="PTHR41164">
    <property type="entry name" value="CURLI PRODUCTION ASSEMBLY/TRANSPORT COMPONENT CSGG"/>
    <property type="match status" value="1"/>
</dbReference>
<dbReference type="GO" id="GO:0030288">
    <property type="term" value="C:outer membrane-bounded periplasmic space"/>
    <property type="evidence" value="ECO:0007669"/>
    <property type="project" value="InterPro"/>
</dbReference>
<evidence type="ECO:0000256" key="6">
    <source>
        <dbReference type="ARBA" id="ARBA00023136"/>
    </source>
</evidence>
<evidence type="ECO:0000256" key="5">
    <source>
        <dbReference type="ARBA" id="ARBA00022729"/>
    </source>
</evidence>
<keyword evidence="8" id="KW-0449">Lipoprotein</keyword>
<evidence type="ECO:0000256" key="7">
    <source>
        <dbReference type="ARBA" id="ARBA00023139"/>
    </source>
</evidence>
<evidence type="ECO:0000256" key="2">
    <source>
        <dbReference type="ARBA" id="ARBA00008899"/>
    </source>
</evidence>
<dbReference type="Pfam" id="PF03783">
    <property type="entry name" value="CsgG"/>
    <property type="match status" value="1"/>
</dbReference>
<evidence type="ECO:0000313" key="9">
    <source>
        <dbReference type="EMBL" id="RZO20335.1"/>
    </source>
</evidence>
<dbReference type="AlphaFoldDB" id="A0A520MGK4"/>
<evidence type="ECO:0000256" key="8">
    <source>
        <dbReference type="ARBA" id="ARBA00023288"/>
    </source>
</evidence>
<evidence type="ECO:0000313" key="10">
    <source>
        <dbReference type="Proteomes" id="UP000315889"/>
    </source>
</evidence>
<comment type="caution">
    <text evidence="9">The sequence shown here is derived from an EMBL/GenBank/DDBJ whole genome shotgun (WGS) entry which is preliminary data.</text>
</comment>
<keyword evidence="7" id="KW-0564">Palmitate</keyword>
<comment type="function">
    <text evidence="1">May be involved in the biogenesis of curli organelles.</text>
</comment>
<feature type="non-terminal residue" evidence="9">
    <location>
        <position position="1"/>
    </location>
</feature>
<keyword evidence="6" id="KW-0472">Membrane</keyword>
<protein>
    <recommendedName>
        <fullName evidence="3">Curli production assembly/transport component CsgG</fullName>
    </recommendedName>
</protein>
<keyword evidence="5" id="KW-0732">Signal</keyword>
<dbReference type="Gene3D" id="3.40.50.10610">
    <property type="entry name" value="ABC-type transport auxiliary lipoprotein component"/>
    <property type="match status" value="2"/>
</dbReference>
<gene>
    <name evidence="9" type="ORF">EVB03_05325</name>
</gene>
<dbReference type="PANTHER" id="PTHR41164:SF1">
    <property type="entry name" value="CURLI PRODUCTION ASSEMBLY_TRANSPORT COMPONENT CSGG"/>
    <property type="match status" value="1"/>
</dbReference>
<accession>A0A520MGK4</accession>
<evidence type="ECO:0000256" key="1">
    <source>
        <dbReference type="ARBA" id="ARBA00003989"/>
    </source>
</evidence>
<comment type="similarity">
    <text evidence="2">Belongs to the CsgG family.</text>
</comment>
<name>A0A520MGK4_9GAMM</name>
<dbReference type="InterPro" id="IPR005534">
    <property type="entry name" value="Curli_assmbl/transp-comp_CsgG"/>
</dbReference>
<sequence>PSPKGKIVAAIYNFRDQTGQYKPAPSSSFSTSVTQGATSMLMSAMTDSGWFIPLEREGLQNLLTERKIIRAAQNKPDVPANNQNTLPSLLSANIILEGGIIAYESNIRTGGEGLRYFGVGGSEQYREDQVTVNLRAIDVRTGRVAHSVMTTKKILSQEITSGVYRFIEFKELLEMEAGTTINEPSQLCVLSAIELALIHLIADGIEQGSWALDEPNDLNDSTLTKYLGVEPKIGA</sequence>
<proteinExistence type="inferred from homology"/>
<evidence type="ECO:0000256" key="4">
    <source>
        <dbReference type="ARBA" id="ARBA00022475"/>
    </source>
</evidence>
<dbReference type="Proteomes" id="UP000315889">
    <property type="component" value="Unassembled WGS sequence"/>
</dbReference>
<reference evidence="9 10" key="1">
    <citation type="submission" date="2019-02" db="EMBL/GenBank/DDBJ databases">
        <title>Prokaryotic population dynamics and viral predation in marine succession experiment using metagenomics: the confinement effect.</title>
        <authorList>
            <person name="Haro-Moreno J.M."/>
            <person name="Rodriguez-Valera F."/>
            <person name="Lopez-Perez M."/>
        </authorList>
    </citation>
    <scope>NUCLEOTIDE SEQUENCE [LARGE SCALE GENOMIC DNA]</scope>
    <source>
        <strain evidence="9">MED-G170</strain>
    </source>
</reference>